<dbReference type="GO" id="GO:0016757">
    <property type="term" value="F:glycosyltransferase activity"/>
    <property type="evidence" value="ECO:0007669"/>
    <property type="project" value="UniProtKB-KW"/>
</dbReference>
<dbReference type="InterPro" id="IPR000836">
    <property type="entry name" value="PRTase_dom"/>
</dbReference>
<dbReference type="SUPFAM" id="SSF53271">
    <property type="entry name" value="PRTase-like"/>
    <property type="match status" value="1"/>
</dbReference>
<reference evidence="2 3" key="1">
    <citation type="submission" date="2017-06" db="EMBL/GenBank/DDBJ databases">
        <title>Neisseria chenwenguii sp. nov., isolated from the intestinal contents of Tibetan Plateau Pika in Yushu, Qinghai Province, China.</title>
        <authorList>
            <person name="Zhang G."/>
        </authorList>
    </citation>
    <scope>NUCLEOTIDE SEQUENCE [LARGE SCALE GENOMIC DNA]</scope>
    <source>
        <strain evidence="2 3">10023</strain>
    </source>
</reference>
<sequence length="202" mass="22494">MAAVFTDAANSCPLCFRQIAGGAVCGACQKKPPQYARLWASVYYQPPVSGMIHEFKHLADSGMCRPLAALMRRNAPDWLETARIDCVLAMPLSKERRFYRGFNQSEALTDALAAHYGWRVLPRGTVVRKHTPPQSTLKSEARRRNVKNIFELKNPLESNCNVLLIDDVTTTGATFAELAKTLKQSGVGQVYCWSLARSQMKS</sequence>
<keyword evidence="2" id="KW-0808">Transferase</keyword>
<proteinExistence type="inferred from homology"/>
<evidence type="ECO:0000313" key="2">
    <source>
        <dbReference type="EMBL" id="ASK27343.1"/>
    </source>
</evidence>
<dbReference type="Proteomes" id="UP000198238">
    <property type="component" value="Chromosome"/>
</dbReference>
<gene>
    <name evidence="2" type="ORF">BG910_05955</name>
</gene>
<organism evidence="2 3">
    <name type="scientific">Neisseria chenwenguii</name>
    <dbReference type="NCBI Taxonomy" id="1853278"/>
    <lineage>
        <taxon>Bacteria</taxon>
        <taxon>Pseudomonadati</taxon>
        <taxon>Pseudomonadota</taxon>
        <taxon>Betaproteobacteria</taxon>
        <taxon>Neisseriales</taxon>
        <taxon>Neisseriaceae</taxon>
        <taxon>Neisseria</taxon>
    </lineage>
</organism>
<dbReference type="PANTHER" id="PTHR47505:SF1">
    <property type="entry name" value="DNA UTILIZATION PROTEIN YHGH"/>
    <property type="match status" value="1"/>
</dbReference>
<dbReference type="InterPro" id="IPR051910">
    <property type="entry name" value="ComF/GntX_DNA_util-trans"/>
</dbReference>
<evidence type="ECO:0000256" key="1">
    <source>
        <dbReference type="ARBA" id="ARBA00008007"/>
    </source>
</evidence>
<name>A0A220S1Q9_9NEIS</name>
<dbReference type="AlphaFoldDB" id="A0A220S1Q9"/>
<accession>A0A220S1Q9</accession>
<keyword evidence="2" id="KW-0328">Glycosyltransferase</keyword>
<protein>
    <submittedName>
        <fullName evidence="2">Amidophosphoribosyltransferase</fullName>
    </submittedName>
</protein>
<comment type="similarity">
    <text evidence="1">Belongs to the ComF/GntX family.</text>
</comment>
<keyword evidence="3" id="KW-1185">Reference proteome</keyword>
<dbReference type="KEGG" id="nei:BG910_05955"/>
<dbReference type="CDD" id="cd06223">
    <property type="entry name" value="PRTases_typeI"/>
    <property type="match status" value="1"/>
</dbReference>
<dbReference type="InterPro" id="IPR029057">
    <property type="entry name" value="PRTase-like"/>
</dbReference>
<dbReference type="EMBL" id="CP022278">
    <property type="protein sequence ID" value="ASK27343.1"/>
    <property type="molecule type" value="Genomic_DNA"/>
</dbReference>
<dbReference type="PANTHER" id="PTHR47505">
    <property type="entry name" value="DNA UTILIZATION PROTEIN YHGH"/>
    <property type="match status" value="1"/>
</dbReference>
<evidence type="ECO:0000313" key="3">
    <source>
        <dbReference type="Proteomes" id="UP000198238"/>
    </source>
</evidence>
<dbReference type="Gene3D" id="3.40.50.2020">
    <property type="match status" value="1"/>
</dbReference>